<dbReference type="eggNOG" id="COG3453">
    <property type="taxonomic scope" value="Bacteria"/>
</dbReference>
<dbReference type="NCBIfam" id="TIGR01244">
    <property type="entry name" value="TIGR01244 family sulfur transferase"/>
    <property type="match status" value="1"/>
</dbReference>
<dbReference type="OrthoDB" id="9805710at2"/>
<reference evidence="2 3" key="1">
    <citation type="journal article" date="2012" name="J. Bacteriol.">
        <title>Draft Genome Sequence of Oceaniovalibus guishaninsula JLT2003T.</title>
        <authorList>
            <person name="Tang K."/>
            <person name="Liu K."/>
            <person name="Jiao N."/>
        </authorList>
    </citation>
    <scope>NUCLEOTIDE SEQUENCE [LARGE SCALE GENOMIC DNA]</scope>
    <source>
        <strain evidence="2 3">JLT2003</strain>
    </source>
</reference>
<dbReference type="AlphaFoldDB" id="K2HGG1"/>
<dbReference type="SUPFAM" id="SSF52799">
    <property type="entry name" value="(Phosphotyrosine protein) phosphatases II"/>
    <property type="match status" value="1"/>
</dbReference>
<dbReference type="PATRIC" id="fig|1231392.3.peg.624"/>
<name>K2HGG1_9RHOB</name>
<dbReference type="RefSeq" id="WP_007425775.1">
    <property type="nucleotide sequence ID" value="NZ_AMGO01000007.1"/>
</dbReference>
<proteinExistence type="predicted"/>
<sequence length="140" mass="14820">MDIRYLTPDFAVSPQIDPAQMPALREAGFTDILCNRPDDEVDADLSFAAMGRAAEAEGLRLHANPIVNGAMTEDNIAAQRRVADAGTKVLAYCRSGTRSTVAWALAMAGTMPTDAIVTAAAQSGYDIRPLAAQIDQRAPG</sequence>
<evidence type="ECO:0000313" key="2">
    <source>
        <dbReference type="EMBL" id="EKE45532.1"/>
    </source>
</evidence>
<dbReference type="Pfam" id="PF04273">
    <property type="entry name" value="BLH_phosphatase"/>
    <property type="match status" value="1"/>
</dbReference>
<comment type="caution">
    <text evidence="2">The sequence shown here is derived from an EMBL/GenBank/DDBJ whole genome shotgun (WGS) entry which is preliminary data.</text>
</comment>
<dbReference type="Gene3D" id="3.90.190.10">
    <property type="entry name" value="Protein tyrosine phosphatase superfamily"/>
    <property type="match status" value="1"/>
</dbReference>
<dbReference type="STRING" id="1231392.OCGS_0622"/>
<dbReference type="InterPro" id="IPR005939">
    <property type="entry name" value="BLH_phosphatase-like"/>
</dbReference>
<dbReference type="Proteomes" id="UP000006765">
    <property type="component" value="Unassembled WGS sequence"/>
</dbReference>
<accession>K2HGG1</accession>
<dbReference type="EMBL" id="AMGO01000007">
    <property type="protein sequence ID" value="EKE45532.1"/>
    <property type="molecule type" value="Genomic_DNA"/>
</dbReference>
<dbReference type="GO" id="GO:0016787">
    <property type="term" value="F:hydrolase activity"/>
    <property type="evidence" value="ECO:0007669"/>
    <property type="project" value="InterPro"/>
</dbReference>
<protein>
    <recommendedName>
        <fullName evidence="1">Beta-lactamase hydrolase-like protein phosphatase-like domain-containing protein</fullName>
    </recommendedName>
</protein>
<gene>
    <name evidence="2" type="ORF">OCGS_0622</name>
</gene>
<organism evidence="2 3">
    <name type="scientific">Oceaniovalibus guishaninsula JLT2003</name>
    <dbReference type="NCBI Taxonomy" id="1231392"/>
    <lineage>
        <taxon>Bacteria</taxon>
        <taxon>Pseudomonadati</taxon>
        <taxon>Pseudomonadota</taxon>
        <taxon>Alphaproteobacteria</taxon>
        <taxon>Rhodobacterales</taxon>
        <taxon>Roseobacteraceae</taxon>
        <taxon>Oceaniovalibus</taxon>
    </lineage>
</organism>
<evidence type="ECO:0000259" key="1">
    <source>
        <dbReference type="Pfam" id="PF04273"/>
    </source>
</evidence>
<keyword evidence="3" id="KW-1185">Reference proteome</keyword>
<feature type="domain" description="Beta-lactamase hydrolase-like protein phosphatase-like" evidence="1">
    <location>
        <begin position="2"/>
        <end position="109"/>
    </location>
</feature>
<dbReference type="InterPro" id="IPR029021">
    <property type="entry name" value="Prot-tyrosine_phosphatase-like"/>
</dbReference>
<evidence type="ECO:0000313" key="3">
    <source>
        <dbReference type="Proteomes" id="UP000006765"/>
    </source>
</evidence>